<dbReference type="FunFam" id="3.40.50.970:FF:000022">
    <property type="entry name" value="2-oxoglutarate ferredoxin oxidoreductase alpha subunit"/>
    <property type="match status" value="1"/>
</dbReference>
<dbReference type="SUPFAM" id="SSF52922">
    <property type="entry name" value="TK C-terminal domain-like"/>
    <property type="match status" value="1"/>
</dbReference>
<dbReference type="KEGG" id="daw:HS1_001276"/>
<keyword evidence="5" id="KW-1185">Reference proteome</keyword>
<sequence length="382" mass="42099">MAKDVLTGIHFLSGNYACVEGAIAAGCRFYAGYPITPSNEIAERMSVRIVQVGGIYIQMEDELGSMAALVGASWGGAKPMTATSGPGFSLMQENIGLAAMTETPCVVVNVQRGGPSTGLPTMVGQADVMQARWGSHGDYEIIALAPSSSQECFDFTIKAFNLAERWRVPVIVLMDEVVGHMWEKVIIPKKEEIKLLFRRTPTTPPEKFKPFKPKKDLVPEMAIAGTGYRVHVTGLTHDERGYPATIPEAQARLVKRLVEKIRKNAKKIIEYEEYKMKDAEVVIVSYGISARIAYQAVDWARDKGIKAGLLKLITVWPFPEEKIKRLSKKVKALITVEINFGQIFFEVERCAKGNCLCLLVSHAGGTTHKPEDVLSVIEEAIK</sequence>
<dbReference type="EMBL" id="CP013015">
    <property type="protein sequence ID" value="AMM41080.1"/>
    <property type="molecule type" value="Genomic_DNA"/>
</dbReference>
<feature type="domain" description="Pyruvate:ferredoxin oxidoreductase core" evidence="3">
    <location>
        <begin position="279"/>
        <end position="373"/>
    </location>
</feature>
<feature type="domain" description="Pyruvate flavodoxin/ferredoxin oxidoreductase pyrimidine binding" evidence="2">
    <location>
        <begin position="20"/>
        <end position="246"/>
    </location>
</feature>
<evidence type="ECO:0000259" key="2">
    <source>
        <dbReference type="Pfam" id="PF01855"/>
    </source>
</evidence>
<dbReference type="InterPro" id="IPR029061">
    <property type="entry name" value="THDP-binding"/>
</dbReference>
<dbReference type="Gene3D" id="3.40.50.920">
    <property type="match status" value="1"/>
</dbReference>
<dbReference type="AlphaFoldDB" id="A0A7U4TIA0"/>
<dbReference type="CDD" id="cd07034">
    <property type="entry name" value="TPP_PYR_PFOR_IOR-alpha_like"/>
    <property type="match status" value="1"/>
</dbReference>
<reference evidence="4 5" key="1">
    <citation type="submission" date="2015-10" db="EMBL/GenBank/DDBJ databases">
        <title>Candidatus Desulfofervidus auxilii, a hydrogenotrophic sulfate-reducing bacterium involved in the thermophilic anaerobic oxidation of methane.</title>
        <authorList>
            <person name="Krukenberg V."/>
            <person name="Richter M."/>
            <person name="Wegener G."/>
        </authorList>
    </citation>
    <scope>NUCLEOTIDE SEQUENCE [LARGE SCALE GENOMIC DNA]</scope>
    <source>
        <strain evidence="4 5">HS1</strain>
    </source>
</reference>
<dbReference type="PANTHER" id="PTHR43088:SF1">
    <property type="entry name" value="SUBUNIT OF PYRUVATE:FLAVODOXIN OXIDOREDUCTASE"/>
    <property type="match status" value="1"/>
</dbReference>
<dbReference type="SUPFAM" id="SSF52518">
    <property type="entry name" value="Thiamin diphosphate-binding fold (THDP-binding)"/>
    <property type="match status" value="1"/>
</dbReference>
<dbReference type="GO" id="GO:0016491">
    <property type="term" value="F:oxidoreductase activity"/>
    <property type="evidence" value="ECO:0007669"/>
    <property type="project" value="UniProtKB-KW"/>
</dbReference>
<dbReference type="InterPro" id="IPR009014">
    <property type="entry name" value="Transketo_C/PFOR_II"/>
</dbReference>
<accession>A0A7U4TIA0</accession>
<evidence type="ECO:0000256" key="1">
    <source>
        <dbReference type="ARBA" id="ARBA00023002"/>
    </source>
</evidence>
<dbReference type="InterPro" id="IPR002880">
    <property type="entry name" value="Pyrv_Fd/Flavodoxin_OxRdtase_N"/>
</dbReference>
<evidence type="ECO:0000313" key="5">
    <source>
        <dbReference type="Proteomes" id="UP000070560"/>
    </source>
</evidence>
<evidence type="ECO:0000259" key="3">
    <source>
        <dbReference type="Pfam" id="PF17147"/>
    </source>
</evidence>
<dbReference type="OrthoDB" id="9794954at2"/>
<evidence type="ECO:0000313" key="4">
    <source>
        <dbReference type="EMBL" id="AMM41080.1"/>
    </source>
</evidence>
<proteinExistence type="predicted"/>
<gene>
    <name evidence="4" type="ORF">HS1_001276</name>
</gene>
<keyword evidence="1" id="KW-0560">Oxidoreductase</keyword>
<protein>
    <submittedName>
        <fullName evidence="4">2-oxoglutarate ferredoxin oxidoreductase, subunit A</fullName>
    </submittedName>
</protein>
<dbReference type="Gene3D" id="3.40.50.970">
    <property type="match status" value="1"/>
</dbReference>
<dbReference type="InterPro" id="IPR033412">
    <property type="entry name" value="PFOR_II"/>
</dbReference>
<dbReference type="Proteomes" id="UP000070560">
    <property type="component" value="Chromosome"/>
</dbReference>
<dbReference type="InterPro" id="IPR052368">
    <property type="entry name" value="2-oxoacid_oxidoreductase"/>
</dbReference>
<dbReference type="Pfam" id="PF17147">
    <property type="entry name" value="PFOR_II"/>
    <property type="match status" value="1"/>
</dbReference>
<dbReference type="Pfam" id="PF01855">
    <property type="entry name" value="POR_N"/>
    <property type="match status" value="1"/>
</dbReference>
<organism evidence="4 5">
    <name type="scientific">Desulfofervidus auxilii</name>
    <dbReference type="NCBI Taxonomy" id="1621989"/>
    <lineage>
        <taxon>Bacteria</taxon>
        <taxon>Pseudomonadati</taxon>
        <taxon>Thermodesulfobacteriota</taxon>
        <taxon>Candidatus Desulfofervidia</taxon>
        <taxon>Candidatus Desulfofervidales</taxon>
        <taxon>Candidatus Desulfofervidaceae</taxon>
        <taxon>Candidatus Desulfofervidus</taxon>
    </lineage>
</organism>
<dbReference type="PANTHER" id="PTHR43088">
    <property type="entry name" value="SUBUNIT OF PYRUVATE:FLAVODOXIN OXIDOREDUCTASE-RELATED"/>
    <property type="match status" value="1"/>
</dbReference>
<dbReference type="RefSeq" id="WP_066062543.1">
    <property type="nucleotide sequence ID" value="NZ_CP013015.1"/>
</dbReference>
<dbReference type="NCBIfam" id="NF006412">
    <property type="entry name" value="PRK08659.1"/>
    <property type="match status" value="1"/>
</dbReference>
<name>A0A7U4TIA0_DESA2</name>